<keyword evidence="4" id="KW-1185">Reference proteome</keyword>
<dbReference type="RefSeq" id="WP_188158524.1">
    <property type="nucleotide sequence ID" value="NZ_BMGH01000001.1"/>
</dbReference>
<dbReference type="Gene3D" id="3.20.20.140">
    <property type="entry name" value="Metal-dependent hydrolases"/>
    <property type="match status" value="1"/>
</dbReference>
<evidence type="ECO:0000313" key="3">
    <source>
        <dbReference type="EMBL" id="GGD11502.1"/>
    </source>
</evidence>
<dbReference type="EMBL" id="BMGH01000001">
    <property type="protein sequence ID" value="GGD11502.1"/>
    <property type="molecule type" value="Genomic_DNA"/>
</dbReference>
<reference evidence="3" key="1">
    <citation type="journal article" date="2014" name="Int. J. Syst. Evol. Microbiol.">
        <title>Complete genome sequence of Corynebacterium casei LMG S-19264T (=DSM 44701T), isolated from a smear-ripened cheese.</title>
        <authorList>
            <consortium name="US DOE Joint Genome Institute (JGI-PGF)"/>
            <person name="Walter F."/>
            <person name="Albersmeier A."/>
            <person name="Kalinowski J."/>
            <person name="Ruckert C."/>
        </authorList>
    </citation>
    <scope>NUCLEOTIDE SEQUENCE</scope>
    <source>
        <strain evidence="3">CGMCC 1.12921</strain>
    </source>
</reference>
<dbReference type="InterPro" id="IPR032466">
    <property type="entry name" value="Metal_Hydrolase"/>
</dbReference>
<reference evidence="3" key="2">
    <citation type="submission" date="2020-09" db="EMBL/GenBank/DDBJ databases">
        <authorList>
            <person name="Sun Q."/>
            <person name="Zhou Y."/>
        </authorList>
    </citation>
    <scope>NUCLEOTIDE SEQUENCE</scope>
    <source>
        <strain evidence="3">CGMCC 1.12921</strain>
    </source>
</reference>
<gene>
    <name evidence="3" type="ORF">GCM10011342_20370</name>
</gene>
<feature type="domain" description="Amidohydrolase-related" evidence="2">
    <location>
        <begin position="4"/>
        <end position="276"/>
    </location>
</feature>
<dbReference type="GO" id="GO:0016787">
    <property type="term" value="F:hydrolase activity"/>
    <property type="evidence" value="ECO:0007669"/>
    <property type="project" value="UniProtKB-KW"/>
</dbReference>
<dbReference type="SUPFAM" id="SSF51556">
    <property type="entry name" value="Metallo-dependent hydrolases"/>
    <property type="match status" value="1"/>
</dbReference>
<keyword evidence="3" id="KW-0378">Hydrolase</keyword>
<comment type="caution">
    <text evidence="3">The sequence shown here is derived from an EMBL/GenBank/DDBJ whole genome shotgun (WGS) entry which is preliminary data.</text>
</comment>
<proteinExistence type="inferred from homology"/>
<dbReference type="PANTHER" id="PTHR43569:SF2">
    <property type="entry name" value="AMIDOHYDROLASE-RELATED DOMAIN-CONTAINING PROTEIN"/>
    <property type="match status" value="1"/>
</dbReference>
<dbReference type="Proteomes" id="UP000613582">
    <property type="component" value="Unassembled WGS sequence"/>
</dbReference>
<sequence>MKIIDSHQHFWDRTTPWFNWPTPDLTAIYRDFQPADLAPILSENGVVATVLVQAAPALEETRHLLDLAARESFVAGVVGWVDFSIPSLAADQIDDLARNPLFKGVRPMLQAIDAADWILNDSFSPVFDALLRNGLAFDALVQPRHLGVLLEMAERWPSVRIVIDHAAKPQIASAGFTDWCAGIEMLARKTNIWCKLSGLLTELPASSHADDCFLVINHLISNFSTERLIWGSDWPVVNLAASYSDWLSLSRSRLSALPPGVQNDIFYRNAITVYRLIIEENNP</sequence>
<dbReference type="InterPro" id="IPR052350">
    <property type="entry name" value="Metallo-dep_Lactonases"/>
</dbReference>
<organism evidence="3 4">
    <name type="scientific">Aquisalinus flavus</name>
    <dbReference type="NCBI Taxonomy" id="1526572"/>
    <lineage>
        <taxon>Bacteria</taxon>
        <taxon>Pseudomonadati</taxon>
        <taxon>Pseudomonadota</taxon>
        <taxon>Alphaproteobacteria</taxon>
        <taxon>Parvularculales</taxon>
        <taxon>Parvularculaceae</taxon>
        <taxon>Aquisalinus</taxon>
    </lineage>
</organism>
<evidence type="ECO:0000313" key="4">
    <source>
        <dbReference type="Proteomes" id="UP000613582"/>
    </source>
</evidence>
<dbReference type="Pfam" id="PF04909">
    <property type="entry name" value="Amidohydro_2"/>
    <property type="match status" value="1"/>
</dbReference>
<dbReference type="AlphaFoldDB" id="A0A8J2V4P8"/>
<comment type="similarity">
    <text evidence="1">Belongs to the metallo-dependent hydrolases superfamily.</text>
</comment>
<evidence type="ECO:0000256" key="1">
    <source>
        <dbReference type="ARBA" id="ARBA00038310"/>
    </source>
</evidence>
<protein>
    <submittedName>
        <fullName evidence="3">Hydrolase</fullName>
    </submittedName>
</protein>
<dbReference type="PANTHER" id="PTHR43569">
    <property type="entry name" value="AMIDOHYDROLASE"/>
    <property type="match status" value="1"/>
</dbReference>
<name>A0A8J2V4P8_9PROT</name>
<evidence type="ECO:0000259" key="2">
    <source>
        <dbReference type="Pfam" id="PF04909"/>
    </source>
</evidence>
<accession>A0A8J2V4P8</accession>
<dbReference type="InterPro" id="IPR006680">
    <property type="entry name" value="Amidohydro-rel"/>
</dbReference>